<protein>
    <recommendedName>
        <fullName evidence="2">Nephrocystin 3-like N-terminal domain-containing protein</fullName>
    </recommendedName>
</protein>
<accession>B2VVT5</accession>
<dbReference type="EMBL" id="DS231615">
    <property type="protein sequence ID" value="EDU40735.1"/>
    <property type="molecule type" value="Genomic_DNA"/>
</dbReference>
<dbReference type="KEGG" id="ptrr:6339485"/>
<proteinExistence type="predicted"/>
<dbReference type="PANTHER" id="PTHR10039">
    <property type="entry name" value="AMELOGENIN"/>
    <property type="match status" value="1"/>
</dbReference>
<dbReference type="STRING" id="426418.B2VVT5"/>
<sequence length="319" mass="36512">MSLHRLGESASLALGVTLSPTPIRLLPESSAALANFIEKRSEFNGVPENSSWVSAPPTSPRKQLVEQIHPISEEVKTYRDRWIEKRSYPTQEERVSLIEEVASHFTRTYIFVDALDECPEQNRNEFLHMLQMLEPSVHLFITSRPNLELHSTFPHLSHIEIVASHSDIQVYLESEISTNNRMSRLIARDTTLKAEIIDIIIKKAEGMFLVAHFQVAYICQMASPKKVRQCLNTLSTKIYDFYEKALTRIEDYFEEDRQLVKKALAYIFCAQRPLTLEKLRHALGIETEDTELDESALPEMEILLSISVGLIHLPLELPG</sequence>
<name>B2VVT5_PYRTR</name>
<keyword evidence="1" id="KW-0677">Repeat</keyword>
<dbReference type="eggNOG" id="KOG4177">
    <property type="taxonomic scope" value="Eukaryota"/>
</dbReference>
<dbReference type="PANTHER" id="PTHR10039:SF16">
    <property type="entry name" value="GPI INOSITOL-DEACYLASE"/>
    <property type="match status" value="1"/>
</dbReference>
<gene>
    <name evidence="3" type="ORF">PTRG_01297</name>
</gene>
<dbReference type="HOGENOM" id="CLU_871954_0_0_1"/>
<evidence type="ECO:0000313" key="3">
    <source>
        <dbReference type="EMBL" id="EDU40735.1"/>
    </source>
</evidence>
<dbReference type="GeneID" id="6339485"/>
<organism evidence="3 4">
    <name type="scientific">Pyrenophora tritici-repentis (strain Pt-1C-BFP)</name>
    <name type="common">Wheat tan spot fungus</name>
    <name type="synonym">Drechslera tritici-repentis</name>
    <dbReference type="NCBI Taxonomy" id="426418"/>
    <lineage>
        <taxon>Eukaryota</taxon>
        <taxon>Fungi</taxon>
        <taxon>Dikarya</taxon>
        <taxon>Ascomycota</taxon>
        <taxon>Pezizomycotina</taxon>
        <taxon>Dothideomycetes</taxon>
        <taxon>Pleosporomycetidae</taxon>
        <taxon>Pleosporales</taxon>
        <taxon>Pleosporineae</taxon>
        <taxon>Pleosporaceae</taxon>
        <taxon>Pyrenophora</taxon>
    </lineage>
</organism>
<dbReference type="InterPro" id="IPR056884">
    <property type="entry name" value="NPHP3-like_N"/>
</dbReference>
<dbReference type="AlphaFoldDB" id="B2VVT5"/>
<dbReference type="Pfam" id="PF24883">
    <property type="entry name" value="NPHP3_N"/>
    <property type="match status" value="1"/>
</dbReference>
<dbReference type="OrthoDB" id="195446at2759"/>
<evidence type="ECO:0000313" key="4">
    <source>
        <dbReference type="Proteomes" id="UP000001471"/>
    </source>
</evidence>
<evidence type="ECO:0000259" key="2">
    <source>
        <dbReference type="Pfam" id="PF24883"/>
    </source>
</evidence>
<evidence type="ECO:0000256" key="1">
    <source>
        <dbReference type="ARBA" id="ARBA00022737"/>
    </source>
</evidence>
<dbReference type="OMA" id="RELAYCI"/>
<feature type="domain" description="Nephrocystin 3-like N-terminal" evidence="2">
    <location>
        <begin position="62"/>
        <end position="144"/>
    </location>
</feature>
<dbReference type="Proteomes" id="UP000001471">
    <property type="component" value="Unassembled WGS sequence"/>
</dbReference>
<reference evidence="4" key="1">
    <citation type="journal article" date="2013" name="G3 (Bethesda)">
        <title>Comparative genomics of a plant-pathogenic fungus, Pyrenophora tritici-repentis, reveals transduplication and the impact of repeat elements on pathogenicity and population divergence.</title>
        <authorList>
            <person name="Manning V.A."/>
            <person name="Pandelova I."/>
            <person name="Dhillon B."/>
            <person name="Wilhelm L.J."/>
            <person name="Goodwin S.B."/>
            <person name="Berlin A.M."/>
            <person name="Figueroa M."/>
            <person name="Freitag M."/>
            <person name="Hane J.K."/>
            <person name="Henrissat B."/>
            <person name="Holman W.H."/>
            <person name="Kodira C.D."/>
            <person name="Martin J."/>
            <person name="Oliver R.P."/>
            <person name="Robbertse B."/>
            <person name="Schackwitz W."/>
            <person name="Schwartz D.C."/>
            <person name="Spatafora J.W."/>
            <person name="Turgeon B.G."/>
            <person name="Yandava C."/>
            <person name="Young S."/>
            <person name="Zhou S."/>
            <person name="Zeng Q."/>
            <person name="Grigoriev I.V."/>
            <person name="Ma L.-J."/>
            <person name="Ciuffetti L.M."/>
        </authorList>
    </citation>
    <scope>NUCLEOTIDE SEQUENCE [LARGE SCALE GENOMIC DNA]</scope>
    <source>
        <strain evidence="4">Pt-1C-BFP</strain>
    </source>
</reference>
<dbReference type="RefSeq" id="XP_001931630.2">
    <property type="nucleotide sequence ID" value="XM_001931595.2"/>
</dbReference>
<dbReference type="InParanoid" id="B2VVT5"/>